<proteinExistence type="predicted"/>
<evidence type="ECO:0000313" key="4">
    <source>
        <dbReference type="Proteomes" id="UP000254866"/>
    </source>
</evidence>
<evidence type="ECO:0000256" key="2">
    <source>
        <dbReference type="SAM" id="Phobius"/>
    </source>
</evidence>
<dbReference type="EMBL" id="NPIC01000005">
    <property type="protein sequence ID" value="RDL36060.1"/>
    <property type="molecule type" value="Genomic_DNA"/>
</dbReference>
<dbReference type="Proteomes" id="UP000254866">
    <property type="component" value="Unassembled WGS sequence"/>
</dbReference>
<comment type="caution">
    <text evidence="3">The sequence shown here is derived from an EMBL/GenBank/DDBJ whole genome shotgun (WGS) entry which is preliminary data.</text>
</comment>
<protein>
    <submittedName>
        <fullName evidence="3">Uncharacterized protein</fullName>
    </submittedName>
</protein>
<sequence length="343" mass="38774">MEIVSVVLLATLLPTCLLILMLGSLAIYLFLRLRQSRDECRTLSTNPPAPAPASAPTPAPVPLTAETRYRRPDTRQRFLEHQMGFSEFSPFDSPNPTSDFWEMQAFGGWISVEVDHSDSAGDSEDRISPILERLGYKSLPVTIICRLLENHNTREHVLEHLFYDVAFNRTSLDGDPQFSILPFTPQEHLDLRASFETLKGMQLSPSVASALGKSILDLASKDKWPNDNLDSISNAFWKLTRHYSGGSIEQKYRIRHDGLLEEFTTWLCGRLRFMAQFQQVELRWLECSSGESLPTSFPLLPELCTFVGDDGEVLKEPKVLVRGKTISILEDGSIENGYFPEKH</sequence>
<evidence type="ECO:0000313" key="3">
    <source>
        <dbReference type="EMBL" id="RDL36060.1"/>
    </source>
</evidence>
<organism evidence="3 4">
    <name type="scientific">Venustampulla echinocandica</name>
    <dbReference type="NCBI Taxonomy" id="2656787"/>
    <lineage>
        <taxon>Eukaryota</taxon>
        <taxon>Fungi</taxon>
        <taxon>Dikarya</taxon>
        <taxon>Ascomycota</taxon>
        <taxon>Pezizomycotina</taxon>
        <taxon>Leotiomycetes</taxon>
        <taxon>Helotiales</taxon>
        <taxon>Pleuroascaceae</taxon>
        <taxon>Venustampulla</taxon>
    </lineage>
</organism>
<keyword evidence="4" id="KW-1185">Reference proteome</keyword>
<dbReference type="GeneID" id="43599521"/>
<dbReference type="AlphaFoldDB" id="A0A370TKK4"/>
<gene>
    <name evidence="3" type="ORF">BP5553_06672</name>
</gene>
<keyword evidence="2" id="KW-1133">Transmembrane helix</keyword>
<reference evidence="3 4" key="1">
    <citation type="journal article" date="2018" name="IMA Fungus">
        <title>IMA Genome-F 9: Draft genome sequence of Annulohypoxylon stygium, Aspergillus mulundensis, Berkeleyomyces basicola (syn. Thielaviopsis basicola), Ceratocystis smalleyi, two Cercospora beticola strains, Coleophoma cylindrospora, Fusarium fracticaudum, Phialophora cf. hyalina, and Morchella septimelata.</title>
        <authorList>
            <person name="Wingfield B.D."/>
            <person name="Bills G.F."/>
            <person name="Dong Y."/>
            <person name="Huang W."/>
            <person name="Nel W.J."/>
            <person name="Swalarsk-Parry B.S."/>
            <person name="Vaghefi N."/>
            <person name="Wilken P.M."/>
            <person name="An Z."/>
            <person name="de Beer Z.W."/>
            <person name="De Vos L."/>
            <person name="Chen L."/>
            <person name="Duong T.A."/>
            <person name="Gao Y."/>
            <person name="Hammerbacher A."/>
            <person name="Kikkert J.R."/>
            <person name="Li Y."/>
            <person name="Li H."/>
            <person name="Li K."/>
            <person name="Li Q."/>
            <person name="Liu X."/>
            <person name="Ma X."/>
            <person name="Naidoo K."/>
            <person name="Pethybridge S.J."/>
            <person name="Sun J."/>
            <person name="Steenkamp E.T."/>
            <person name="van der Nest M.A."/>
            <person name="van Wyk S."/>
            <person name="Wingfield M.J."/>
            <person name="Xiong C."/>
            <person name="Yue Q."/>
            <person name="Zhang X."/>
        </authorList>
    </citation>
    <scope>NUCLEOTIDE SEQUENCE [LARGE SCALE GENOMIC DNA]</scope>
    <source>
        <strain evidence="3 4">BP 5553</strain>
    </source>
</reference>
<keyword evidence="2" id="KW-0812">Transmembrane</keyword>
<feature type="transmembrane region" description="Helical" evidence="2">
    <location>
        <begin position="6"/>
        <end position="31"/>
    </location>
</feature>
<accession>A0A370TKK4</accession>
<evidence type="ECO:0000256" key="1">
    <source>
        <dbReference type="SAM" id="MobiDB-lite"/>
    </source>
</evidence>
<keyword evidence="2" id="KW-0472">Membrane</keyword>
<name>A0A370TKK4_9HELO</name>
<feature type="compositionally biased region" description="Pro residues" evidence="1">
    <location>
        <begin position="47"/>
        <end position="61"/>
    </location>
</feature>
<dbReference type="OrthoDB" id="3579491at2759"/>
<feature type="region of interest" description="Disordered" evidence="1">
    <location>
        <begin position="41"/>
        <end position="67"/>
    </location>
</feature>
<dbReference type="RefSeq" id="XP_031868716.1">
    <property type="nucleotide sequence ID" value="XM_032015295.1"/>
</dbReference>